<evidence type="ECO:0000256" key="5">
    <source>
        <dbReference type="ARBA" id="ARBA00022807"/>
    </source>
</evidence>
<feature type="active site" description="Proton acceptor" evidence="6">
    <location>
        <position position="341"/>
    </location>
</feature>
<evidence type="ECO:0000256" key="1">
    <source>
        <dbReference type="ARBA" id="ARBA00009693"/>
    </source>
</evidence>
<reference evidence="8 9" key="1">
    <citation type="submission" date="2018-08" db="EMBL/GenBank/DDBJ databases">
        <title>A genome reference for cultivated species of the human gut microbiota.</title>
        <authorList>
            <person name="Zou Y."/>
            <person name="Xue W."/>
            <person name="Luo G."/>
        </authorList>
    </citation>
    <scope>NUCLEOTIDE SEQUENCE [LARGE SCALE GENOMIC DNA]</scope>
    <source>
        <strain evidence="8 9">AF19-10AC</strain>
    </source>
</reference>
<evidence type="ECO:0000256" key="2">
    <source>
        <dbReference type="ARBA" id="ARBA00022670"/>
    </source>
</evidence>
<dbReference type="GO" id="GO:0006508">
    <property type="term" value="P:proteolysis"/>
    <property type="evidence" value="ECO:0007669"/>
    <property type="project" value="UniProtKB-KW"/>
</dbReference>
<keyword evidence="4" id="KW-0378">Hydrolase</keyword>
<feature type="domain" description="Spi protease inhibitor" evidence="7">
    <location>
        <begin position="38"/>
        <end position="137"/>
    </location>
</feature>
<evidence type="ECO:0000256" key="3">
    <source>
        <dbReference type="ARBA" id="ARBA00022729"/>
    </source>
</evidence>
<keyword evidence="5" id="KW-0788">Thiol protease</keyword>
<sequence length="725" mass="80509">MLLLWHSLFIINKIENMKKAIIILILAFLVCSGRLFAAPRTPQQALEVARTFVRSHVNMKHIDTKKLRLTNGQNIQTRTMVYPAYYIINTGNDSGFVIISGDDCAREVLAYSDKGNLNYEHLPANVRYWLDFYTAEIKRMNTNDNSVKNPTEVQNSATRVIPPVVTPLLDKIEWDQGNPYNLDCPEEKGELTVTGCAATALAMVMKYYEYPKHGTGSYSYTTATLKKSLSVNFEEANYKWDLMLPQYTNAATEEQKKAVAELMFHCGVAMDMDYNLSAAGGSGAGIFKQYNALTKFFGYNPNIYFEGRDYNTEGRWKNMIQKELIAGRPVLYSGQSTAGGHAFVLDGCDENDMYHFNWGWSGYANGYYSLSSLNPGSGGTGSGSGAYNDMQYIMLLVQPKTTGEVISGFTLEGSMDITQKQYERNESISAKFTKIWNTSTPMSGIIGLALYQGDEFITFLTTPTSISNIDVGSGWNSITFSGTIPSTVPNGNYQLHFASQKDGEKVPSMLRGLEGKSICYSVEITANSILLSSIENNSDLYQLAPAELIGEAVEGKDISFKIQIENKGLKYEDDFAIYIRKNGALLPYTRISDYTVIPSNTSSTITITGNPELPAGEYYAIGSYRKDDTWKQFTNSELRLVFTIKDVETGIGQTESSEVLKVIPTNTGLEITSENSNEFIDIFSSQGVKITSVKGTQITVPLSQSGLYIIRQGKNSLKVLYNPKH</sequence>
<dbReference type="InterPro" id="IPR000200">
    <property type="entry name" value="Peptidase_C10"/>
</dbReference>
<dbReference type="PRINTS" id="PR00797">
    <property type="entry name" value="STREPTOPAIN"/>
</dbReference>
<dbReference type="InterPro" id="IPR038765">
    <property type="entry name" value="Papain-like_cys_pep_sf"/>
</dbReference>
<dbReference type="InterPro" id="IPR025896">
    <property type="entry name" value="Spi_Prtas-inh"/>
</dbReference>
<evidence type="ECO:0000313" key="9">
    <source>
        <dbReference type="Proteomes" id="UP000284772"/>
    </source>
</evidence>
<evidence type="ECO:0000259" key="7">
    <source>
        <dbReference type="Pfam" id="PF13734"/>
    </source>
</evidence>
<dbReference type="AlphaFoldDB" id="A0AAQ0LMK5"/>
<proteinExistence type="inferred from homology"/>
<comment type="caution">
    <text evidence="8">The sequence shown here is derived from an EMBL/GenBank/DDBJ whole genome shotgun (WGS) entry which is preliminary data.</text>
</comment>
<comment type="similarity">
    <text evidence="1">Belongs to the peptidase C10 family.</text>
</comment>
<dbReference type="Pfam" id="PF01640">
    <property type="entry name" value="Peptidase_C10"/>
    <property type="match status" value="1"/>
</dbReference>
<evidence type="ECO:0000256" key="6">
    <source>
        <dbReference type="PIRSR" id="PIRSR600200-1"/>
    </source>
</evidence>
<dbReference type="GO" id="GO:0008234">
    <property type="term" value="F:cysteine-type peptidase activity"/>
    <property type="evidence" value="ECO:0007669"/>
    <property type="project" value="UniProtKB-KW"/>
</dbReference>
<name>A0AAQ0LMK5_9BACE</name>
<dbReference type="Proteomes" id="UP000284772">
    <property type="component" value="Unassembled WGS sequence"/>
</dbReference>
<dbReference type="EMBL" id="QRWT01000010">
    <property type="protein sequence ID" value="RGT51798.1"/>
    <property type="molecule type" value="Genomic_DNA"/>
</dbReference>
<dbReference type="SUPFAM" id="SSF54001">
    <property type="entry name" value="Cysteine proteinases"/>
    <property type="match status" value="1"/>
</dbReference>
<dbReference type="Gene3D" id="3.90.70.50">
    <property type="entry name" value="Peptidase C10, streptopain"/>
    <property type="match status" value="1"/>
</dbReference>
<dbReference type="Pfam" id="PF13734">
    <property type="entry name" value="Inhibitor_I69"/>
    <property type="match status" value="1"/>
</dbReference>
<organism evidence="8 9">
    <name type="scientific">Bacteroides intestinalis</name>
    <dbReference type="NCBI Taxonomy" id="329854"/>
    <lineage>
        <taxon>Bacteria</taxon>
        <taxon>Pseudomonadati</taxon>
        <taxon>Bacteroidota</taxon>
        <taxon>Bacteroidia</taxon>
        <taxon>Bacteroidales</taxon>
        <taxon>Bacteroidaceae</taxon>
        <taxon>Bacteroides</taxon>
    </lineage>
</organism>
<evidence type="ECO:0000313" key="8">
    <source>
        <dbReference type="EMBL" id="RGT51798.1"/>
    </source>
</evidence>
<dbReference type="InterPro" id="IPR044934">
    <property type="entry name" value="Streptopain_sf"/>
</dbReference>
<gene>
    <name evidence="8" type="ORF">DWX27_11265</name>
</gene>
<feature type="active site" description="Nucleophile" evidence="6">
    <location>
        <position position="196"/>
    </location>
</feature>
<protein>
    <recommendedName>
        <fullName evidence="7">Spi protease inhibitor domain-containing protein</fullName>
    </recommendedName>
</protein>
<evidence type="ECO:0000256" key="4">
    <source>
        <dbReference type="ARBA" id="ARBA00022801"/>
    </source>
</evidence>
<keyword evidence="2" id="KW-0645">Protease</keyword>
<accession>A0AAQ0LMK5</accession>
<keyword evidence="3" id="KW-0732">Signal</keyword>